<dbReference type="Proteomes" id="UP000187609">
    <property type="component" value="Unassembled WGS sequence"/>
</dbReference>
<dbReference type="Gramene" id="OIT01107">
    <property type="protein sequence ID" value="OIT01107"/>
    <property type="gene ID" value="A4A49_09662"/>
</dbReference>
<dbReference type="PANTHER" id="PTHR46243:SF1">
    <property type="entry name" value="BIS(5'-ADENOSYL)-TRIPHOSPHATASE"/>
    <property type="match status" value="1"/>
</dbReference>
<evidence type="ECO:0000313" key="2">
    <source>
        <dbReference type="Proteomes" id="UP000187609"/>
    </source>
</evidence>
<dbReference type="STRING" id="49451.A0A1J6IQK6"/>
<dbReference type="AlphaFoldDB" id="A0A1J6IQK6"/>
<name>A0A1J6IQK6_NICAT</name>
<keyword evidence="2" id="KW-1185">Reference proteome</keyword>
<sequence length="108" mass="12292">MLKLVSFVSSHNLTPLSNFIAGIQFQSAFTVKATPTNHFFHLARVFSSISHSQSKMEADSYMFGPYKIDKKEVFYSTDLSYALVNLRPLLPGHILFHRMVVGDSLYIF</sequence>
<dbReference type="Gene3D" id="3.30.428.10">
    <property type="entry name" value="HIT-like"/>
    <property type="match status" value="1"/>
</dbReference>
<accession>A0A1J6IQK6</accession>
<dbReference type="EMBL" id="MJEQ01037189">
    <property type="protein sequence ID" value="OIT01107.1"/>
    <property type="molecule type" value="Genomic_DNA"/>
</dbReference>
<comment type="caution">
    <text evidence="1">The sequence shown here is derived from an EMBL/GenBank/DDBJ whole genome shotgun (WGS) entry which is preliminary data.</text>
</comment>
<dbReference type="InterPro" id="IPR051884">
    <property type="entry name" value="Bis(5'-adenosyl)-TPase_reg"/>
</dbReference>
<evidence type="ECO:0000313" key="1">
    <source>
        <dbReference type="EMBL" id="OIT01107.1"/>
    </source>
</evidence>
<reference evidence="1" key="1">
    <citation type="submission" date="2016-11" db="EMBL/GenBank/DDBJ databases">
        <title>The genome of Nicotiana attenuata.</title>
        <authorList>
            <person name="Xu S."/>
            <person name="Brockmoeller T."/>
            <person name="Gaquerel E."/>
            <person name="Navarro A."/>
            <person name="Kuhl H."/>
            <person name="Gase K."/>
            <person name="Ling Z."/>
            <person name="Zhou W."/>
            <person name="Kreitzer C."/>
            <person name="Stanke M."/>
            <person name="Tang H."/>
            <person name="Lyons E."/>
            <person name="Pandey P."/>
            <person name="Pandey S.P."/>
            <person name="Timmermann B."/>
            <person name="Baldwin I.T."/>
        </authorList>
    </citation>
    <scope>NUCLEOTIDE SEQUENCE [LARGE SCALE GENOMIC DNA]</scope>
    <source>
        <strain evidence="1">UT</strain>
    </source>
</reference>
<dbReference type="PANTHER" id="PTHR46243">
    <property type="entry name" value="BIS(5'-ADENOSYL)-TRIPHOSPHATASE"/>
    <property type="match status" value="1"/>
</dbReference>
<protein>
    <submittedName>
        <fullName evidence="1">Bifunctional bis(5'-adenosyl)-triphosphataseadenylylsulfatase fhit</fullName>
    </submittedName>
</protein>
<organism evidence="1 2">
    <name type="scientific">Nicotiana attenuata</name>
    <name type="common">Coyote tobacco</name>
    <dbReference type="NCBI Taxonomy" id="49451"/>
    <lineage>
        <taxon>Eukaryota</taxon>
        <taxon>Viridiplantae</taxon>
        <taxon>Streptophyta</taxon>
        <taxon>Embryophyta</taxon>
        <taxon>Tracheophyta</taxon>
        <taxon>Spermatophyta</taxon>
        <taxon>Magnoliopsida</taxon>
        <taxon>eudicotyledons</taxon>
        <taxon>Gunneridae</taxon>
        <taxon>Pentapetalae</taxon>
        <taxon>asterids</taxon>
        <taxon>lamiids</taxon>
        <taxon>Solanales</taxon>
        <taxon>Solanaceae</taxon>
        <taxon>Nicotianoideae</taxon>
        <taxon>Nicotianeae</taxon>
        <taxon>Nicotiana</taxon>
    </lineage>
</organism>
<dbReference type="InterPro" id="IPR036265">
    <property type="entry name" value="HIT-like_sf"/>
</dbReference>
<proteinExistence type="predicted"/>
<gene>
    <name evidence="1" type="primary">FHIT_0</name>
    <name evidence="1" type="ORF">A4A49_09662</name>
</gene>